<gene>
    <name evidence="2" type="ORF">HJG60_007891</name>
</gene>
<organism evidence="2 3">
    <name type="scientific">Phyllostomus discolor</name>
    <name type="common">pale spear-nosed bat</name>
    <dbReference type="NCBI Taxonomy" id="89673"/>
    <lineage>
        <taxon>Eukaryota</taxon>
        <taxon>Metazoa</taxon>
        <taxon>Chordata</taxon>
        <taxon>Craniata</taxon>
        <taxon>Vertebrata</taxon>
        <taxon>Euteleostomi</taxon>
        <taxon>Mammalia</taxon>
        <taxon>Eutheria</taxon>
        <taxon>Laurasiatheria</taxon>
        <taxon>Chiroptera</taxon>
        <taxon>Yangochiroptera</taxon>
        <taxon>Phyllostomidae</taxon>
        <taxon>Phyllostominae</taxon>
        <taxon>Phyllostomus</taxon>
    </lineage>
</organism>
<evidence type="ECO:0000313" key="2">
    <source>
        <dbReference type="EMBL" id="KAF6130962.1"/>
    </source>
</evidence>
<sequence>MEGAVALGRPPGPPRRILSPGRDSHSTLSESLPSPSGNAADHIGRRAGSADPGDPRRDWECCREGRALWVPAWVGGASIPPESSLVFLSSMGWGAGREGDRSPCLFVTTDQSDLGPETAEGTLAEKAG</sequence>
<dbReference type="EMBL" id="JABVXQ010000001">
    <property type="protein sequence ID" value="KAF6130962.1"/>
    <property type="molecule type" value="Genomic_DNA"/>
</dbReference>
<comment type="caution">
    <text evidence="2">The sequence shown here is derived from an EMBL/GenBank/DDBJ whole genome shotgun (WGS) entry which is preliminary data.</text>
</comment>
<feature type="region of interest" description="Disordered" evidence="1">
    <location>
        <begin position="107"/>
        <end position="128"/>
    </location>
</feature>
<dbReference type="Proteomes" id="UP000664940">
    <property type="component" value="Unassembled WGS sequence"/>
</dbReference>
<evidence type="ECO:0000313" key="3">
    <source>
        <dbReference type="Proteomes" id="UP000664940"/>
    </source>
</evidence>
<proteinExistence type="predicted"/>
<dbReference type="AlphaFoldDB" id="A0A834BDB3"/>
<feature type="region of interest" description="Disordered" evidence="1">
    <location>
        <begin position="1"/>
        <end position="58"/>
    </location>
</feature>
<evidence type="ECO:0000256" key="1">
    <source>
        <dbReference type="SAM" id="MobiDB-lite"/>
    </source>
</evidence>
<feature type="compositionally biased region" description="Polar residues" evidence="1">
    <location>
        <begin position="26"/>
        <end position="37"/>
    </location>
</feature>
<name>A0A834BDB3_9CHIR</name>
<protein>
    <submittedName>
        <fullName evidence="2">Uncharacterized protein</fullName>
    </submittedName>
</protein>
<accession>A0A834BDB3</accession>
<reference evidence="2 3" key="1">
    <citation type="journal article" date="2020" name="Nature">
        <title>Six reference-quality genomes reveal evolution of bat adaptations.</title>
        <authorList>
            <person name="Jebb D."/>
            <person name="Huang Z."/>
            <person name="Pippel M."/>
            <person name="Hughes G.M."/>
            <person name="Lavrichenko K."/>
            <person name="Devanna P."/>
            <person name="Winkler S."/>
            <person name="Jermiin L.S."/>
            <person name="Skirmuntt E.C."/>
            <person name="Katzourakis A."/>
            <person name="Burkitt-Gray L."/>
            <person name="Ray D.A."/>
            <person name="Sullivan K.A.M."/>
            <person name="Roscito J.G."/>
            <person name="Kirilenko B.M."/>
            <person name="Davalos L.M."/>
            <person name="Corthals A.P."/>
            <person name="Power M.L."/>
            <person name="Jones G."/>
            <person name="Ransome R.D."/>
            <person name="Dechmann D.K.N."/>
            <person name="Locatelli A.G."/>
            <person name="Puechmaille S.J."/>
            <person name="Fedrigo O."/>
            <person name="Jarvis E.D."/>
            <person name="Hiller M."/>
            <person name="Vernes S.C."/>
            <person name="Myers E.W."/>
            <person name="Teeling E.C."/>
        </authorList>
    </citation>
    <scope>NUCLEOTIDE SEQUENCE [LARGE SCALE GENOMIC DNA]</scope>
    <source>
        <strain evidence="2">Bat1K_MPI-CBG_1</strain>
    </source>
</reference>